<reference evidence="2 3" key="1">
    <citation type="journal article" date="2023" name="Sci. Data">
        <title>Genome assembly of the Korean intertidal mud-creeper Batillaria attramentaria.</title>
        <authorList>
            <person name="Patra A.K."/>
            <person name="Ho P.T."/>
            <person name="Jun S."/>
            <person name="Lee S.J."/>
            <person name="Kim Y."/>
            <person name="Won Y.J."/>
        </authorList>
    </citation>
    <scope>NUCLEOTIDE SEQUENCE [LARGE SCALE GENOMIC DNA]</scope>
    <source>
        <strain evidence="2">Wonlab-2016</strain>
    </source>
</reference>
<evidence type="ECO:0000313" key="3">
    <source>
        <dbReference type="Proteomes" id="UP001519460"/>
    </source>
</evidence>
<evidence type="ECO:0000313" key="2">
    <source>
        <dbReference type="EMBL" id="KAK7485448.1"/>
    </source>
</evidence>
<name>A0ABD0KEB9_9CAEN</name>
<feature type="region of interest" description="Disordered" evidence="1">
    <location>
        <begin position="1"/>
        <end position="43"/>
    </location>
</feature>
<dbReference type="Proteomes" id="UP001519460">
    <property type="component" value="Unassembled WGS sequence"/>
</dbReference>
<feature type="compositionally biased region" description="Polar residues" evidence="1">
    <location>
        <begin position="226"/>
        <end position="249"/>
    </location>
</feature>
<evidence type="ECO:0000256" key="1">
    <source>
        <dbReference type="SAM" id="MobiDB-lite"/>
    </source>
</evidence>
<comment type="caution">
    <text evidence="2">The sequence shown here is derived from an EMBL/GenBank/DDBJ whole genome shotgun (WGS) entry which is preliminary data.</text>
</comment>
<gene>
    <name evidence="2" type="ORF">BaRGS_00023258</name>
</gene>
<feature type="region of interest" description="Disordered" evidence="1">
    <location>
        <begin position="280"/>
        <end position="382"/>
    </location>
</feature>
<keyword evidence="3" id="KW-1185">Reference proteome</keyword>
<sequence length="382" mass="41692">MLLRCGDIESNPGPPSPPPVSDVEGDSDAALADNSFLSAPPRRSKIDKLTEMFREVSQTMSRLEAGQAEQTSRMDQRLSAMEDKIDARLQDIRGSQAALAGDVDSLQKTCGELRSENEWLLLGIPHVSIERAHRVGTAIIAKFRSFKDRELVLSKCNLLKNKPVSVSEDVSALVRSKQKGLVPLKRELRKKGKKANIRFDKLHTDDGVYTFDLKNQQVLKLDRSSRPNPSTRNMLPNSNPASSPANRQSQRADDTTADSDPNQTPVKKLFSQIVSDGLLEEGGPVKGAGAGSSTVRRDSGASGGAKFKYGKQGGKNTTRRQGKHDTQQSKITEHVSRADMLSQPRPHVTRGQCRSQSAKRQRVLSSSPAAMPEVMDSGADSV</sequence>
<protein>
    <submittedName>
        <fullName evidence="2">Uncharacterized protein</fullName>
    </submittedName>
</protein>
<proteinExistence type="predicted"/>
<organism evidence="2 3">
    <name type="scientific">Batillaria attramentaria</name>
    <dbReference type="NCBI Taxonomy" id="370345"/>
    <lineage>
        <taxon>Eukaryota</taxon>
        <taxon>Metazoa</taxon>
        <taxon>Spiralia</taxon>
        <taxon>Lophotrochozoa</taxon>
        <taxon>Mollusca</taxon>
        <taxon>Gastropoda</taxon>
        <taxon>Caenogastropoda</taxon>
        <taxon>Sorbeoconcha</taxon>
        <taxon>Cerithioidea</taxon>
        <taxon>Batillariidae</taxon>
        <taxon>Batillaria</taxon>
    </lineage>
</organism>
<accession>A0ABD0KEB9</accession>
<dbReference type="AlphaFoldDB" id="A0ABD0KEB9"/>
<dbReference type="EMBL" id="JACVVK020000194">
    <property type="protein sequence ID" value="KAK7485448.1"/>
    <property type="molecule type" value="Genomic_DNA"/>
</dbReference>
<feature type="compositionally biased region" description="Basic and acidic residues" evidence="1">
    <location>
        <begin position="323"/>
        <end position="337"/>
    </location>
</feature>
<feature type="region of interest" description="Disordered" evidence="1">
    <location>
        <begin position="219"/>
        <end position="266"/>
    </location>
</feature>